<dbReference type="Pfam" id="PF00147">
    <property type="entry name" value="Fibrinogen_C"/>
    <property type="match status" value="1"/>
</dbReference>
<feature type="chain" id="PRO_5045546933" evidence="2">
    <location>
        <begin position="26"/>
        <end position="243"/>
    </location>
</feature>
<organism evidence="4 5">
    <name type="scientific">Aplysia californica</name>
    <name type="common">California sea hare</name>
    <dbReference type="NCBI Taxonomy" id="6500"/>
    <lineage>
        <taxon>Eukaryota</taxon>
        <taxon>Metazoa</taxon>
        <taxon>Spiralia</taxon>
        <taxon>Lophotrochozoa</taxon>
        <taxon>Mollusca</taxon>
        <taxon>Gastropoda</taxon>
        <taxon>Heterobranchia</taxon>
        <taxon>Euthyneura</taxon>
        <taxon>Tectipleura</taxon>
        <taxon>Aplysiida</taxon>
        <taxon>Aplysioidea</taxon>
        <taxon>Aplysiidae</taxon>
        <taxon>Aplysia</taxon>
    </lineage>
</organism>
<dbReference type="CDD" id="cd00087">
    <property type="entry name" value="FReD"/>
    <property type="match status" value="1"/>
</dbReference>
<dbReference type="PANTHER" id="PTHR19143:SF458">
    <property type="entry name" value="FIBRINOGEN C-TERMINAL DOMAIN-CONTAINING PROTEIN-RELATED"/>
    <property type="match status" value="1"/>
</dbReference>
<dbReference type="GeneID" id="101860737"/>
<feature type="signal peptide" evidence="2">
    <location>
        <begin position="1"/>
        <end position="25"/>
    </location>
</feature>
<name>A0ABM1A056_APLCA</name>
<accession>A0ABM1A056</accession>
<evidence type="ECO:0000259" key="3">
    <source>
        <dbReference type="PROSITE" id="PS51406"/>
    </source>
</evidence>
<evidence type="ECO:0000256" key="2">
    <source>
        <dbReference type="SAM" id="SignalP"/>
    </source>
</evidence>
<evidence type="ECO:0000256" key="1">
    <source>
        <dbReference type="ARBA" id="ARBA00023157"/>
    </source>
</evidence>
<evidence type="ECO:0000313" key="4">
    <source>
        <dbReference type="Proteomes" id="UP000694888"/>
    </source>
</evidence>
<dbReference type="RefSeq" id="XP_012938134.1">
    <property type="nucleotide sequence ID" value="XM_013082680.2"/>
</dbReference>
<keyword evidence="2" id="KW-0732">Signal</keyword>
<dbReference type="Proteomes" id="UP000694888">
    <property type="component" value="Unplaced"/>
</dbReference>
<dbReference type="SMART" id="SM00186">
    <property type="entry name" value="FBG"/>
    <property type="match status" value="1"/>
</dbReference>
<keyword evidence="1" id="KW-1015">Disulfide bond</keyword>
<reference evidence="5" key="1">
    <citation type="submission" date="2025-08" db="UniProtKB">
        <authorList>
            <consortium name="RefSeq"/>
        </authorList>
    </citation>
    <scope>IDENTIFICATION</scope>
</reference>
<proteinExistence type="predicted"/>
<dbReference type="Gene3D" id="3.90.215.10">
    <property type="entry name" value="Gamma Fibrinogen, chain A, domain 1"/>
    <property type="match status" value="1"/>
</dbReference>
<dbReference type="SUPFAM" id="SSF56496">
    <property type="entry name" value="Fibrinogen C-terminal domain-like"/>
    <property type="match status" value="1"/>
</dbReference>
<dbReference type="InterPro" id="IPR020837">
    <property type="entry name" value="Fibrinogen_CS"/>
</dbReference>
<dbReference type="InterPro" id="IPR036056">
    <property type="entry name" value="Fibrinogen-like_C"/>
</dbReference>
<feature type="domain" description="Fibrinogen C-terminal" evidence="3">
    <location>
        <begin position="35"/>
        <end position="242"/>
    </location>
</feature>
<dbReference type="InterPro" id="IPR002181">
    <property type="entry name" value="Fibrinogen_a/b/g_C_dom"/>
</dbReference>
<dbReference type="PROSITE" id="PS51406">
    <property type="entry name" value="FIBRINOGEN_C_2"/>
    <property type="match status" value="1"/>
</dbReference>
<keyword evidence="4" id="KW-1185">Reference proteome</keyword>
<gene>
    <name evidence="5" type="primary">LOC101860737</name>
</gene>
<dbReference type="InterPro" id="IPR014716">
    <property type="entry name" value="Fibrinogen_a/b/g_C_1"/>
</dbReference>
<evidence type="ECO:0000313" key="5">
    <source>
        <dbReference type="RefSeq" id="XP_012938134.1"/>
    </source>
</evidence>
<dbReference type="PANTHER" id="PTHR19143">
    <property type="entry name" value="FIBRINOGEN/TENASCIN/ANGIOPOEITIN"/>
    <property type="match status" value="1"/>
</dbReference>
<dbReference type="PROSITE" id="PS00514">
    <property type="entry name" value="FIBRINOGEN_C_1"/>
    <property type="match status" value="1"/>
</dbReference>
<protein>
    <submittedName>
        <fullName evidence="5">Ficolin-1</fullName>
    </submittedName>
</protein>
<sequence length="243" mass="26761">MSMMSASNLLLLAALCLWLTCGTESFSNDDVTVKLACSSGPHTCADVEGLNPRPVVTLSNGLEVVCDTVTANGGWIVIQRRASADVDFYQGWASYKYGFGDPHGNFWLGLEKVHQLTTQRRYELRVDLGFNGNTYYASYSNFSLHGEPENYALQIAGYSGNASDPLTALNGTPFSTKDRDNDAYSSSCAATYHGAWWYTSCHESNLNGDWGNTNYALGLTWHPLTGYHDTVSFSEMKIRPLDN</sequence>
<dbReference type="InterPro" id="IPR050373">
    <property type="entry name" value="Fibrinogen_C-term_domain"/>
</dbReference>